<sequence>METLLAAEVQERSVALRRSKPCTEWTTLNGDVKASTSGARSAQARLVVVTKKILKGAKRNKLNMMNPTREATCSTIRAVAGATHMPFGQSKGAHLHWTWHQLVGVVCLAGGSCLAAVVIIKSQVSRLVQQSHSLEWGLLGGDGVLTTIMGSTVKCEIANDTLFRGLRAPPRRRRWGGLQLRAPEQWKGVELEFEKMPTPTPPGVHWKGGLTRVVF</sequence>
<evidence type="ECO:0000313" key="3">
    <source>
        <dbReference type="Proteomes" id="UP000485058"/>
    </source>
</evidence>
<keyword evidence="1" id="KW-0812">Transmembrane</keyword>
<keyword evidence="1" id="KW-0472">Membrane</keyword>
<gene>
    <name evidence="2" type="ORF">HaLaN_22133</name>
</gene>
<accession>A0A699ZZR3</accession>
<comment type="caution">
    <text evidence="2">The sequence shown here is derived from an EMBL/GenBank/DDBJ whole genome shotgun (WGS) entry which is preliminary data.</text>
</comment>
<organism evidence="2 3">
    <name type="scientific">Haematococcus lacustris</name>
    <name type="common">Green alga</name>
    <name type="synonym">Haematococcus pluvialis</name>
    <dbReference type="NCBI Taxonomy" id="44745"/>
    <lineage>
        <taxon>Eukaryota</taxon>
        <taxon>Viridiplantae</taxon>
        <taxon>Chlorophyta</taxon>
        <taxon>core chlorophytes</taxon>
        <taxon>Chlorophyceae</taxon>
        <taxon>CS clade</taxon>
        <taxon>Chlamydomonadales</taxon>
        <taxon>Haematococcaceae</taxon>
        <taxon>Haematococcus</taxon>
    </lineage>
</organism>
<evidence type="ECO:0000313" key="2">
    <source>
        <dbReference type="EMBL" id="GFH24354.1"/>
    </source>
</evidence>
<dbReference type="AlphaFoldDB" id="A0A699ZZR3"/>
<keyword evidence="3" id="KW-1185">Reference proteome</keyword>
<name>A0A699ZZR3_HAELA</name>
<dbReference type="EMBL" id="BLLF01002513">
    <property type="protein sequence ID" value="GFH24354.1"/>
    <property type="molecule type" value="Genomic_DNA"/>
</dbReference>
<feature type="transmembrane region" description="Helical" evidence="1">
    <location>
        <begin position="99"/>
        <end position="120"/>
    </location>
</feature>
<keyword evidence="1" id="KW-1133">Transmembrane helix</keyword>
<proteinExistence type="predicted"/>
<reference evidence="2 3" key="1">
    <citation type="submission" date="2020-02" db="EMBL/GenBank/DDBJ databases">
        <title>Draft genome sequence of Haematococcus lacustris strain NIES-144.</title>
        <authorList>
            <person name="Morimoto D."/>
            <person name="Nakagawa S."/>
            <person name="Yoshida T."/>
            <person name="Sawayama S."/>
        </authorList>
    </citation>
    <scope>NUCLEOTIDE SEQUENCE [LARGE SCALE GENOMIC DNA]</scope>
    <source>
        <strain evidence="2 3">NIES-144</strain>
    </source>
</reference>
<evidence type="ECO:0000256" key="1">
    <source>
        <dbReference type="SAM" id="Phobius"/>
    </source>
</evidence>
<dbReference type="Proteomes" id="UP000485058">
    <property type="component" value="Unassembled WGS sequence"/>
</dbReference>
<protein>
    <submittedName>
        <fullName evidence="2">Uncharacterized protein</fullName>
    </submittedName>
</protein>